<evidence type="ECO:0000256" key="1">
    <source>
        <dbReference type="ARBA" id="ARBA00023172"/>
    </source>
</evidence>
<organism evidence="3 4">
    <name type="scientific">Kaistia defluvii</name>
    <dbReference type="NCBI Taxonomy" id="410841"/>
    <lineage>
        <taxon>Bacteria</taxon>
        <taxon>Pseudomonadati</taxon>
        <taxon>Pseudomonadota</taxon>
        <taxon>Alphaproteobacteria</taxon>
        <taxon>Hyphomicrobiales</taxon>
        <taxon>Kaistiaceae</taxon>
        <taxon>Kaistia</taxon>
    </lineage>
</organism>
<keyword evidence="1" id="KW-0233">DNA recombination</keyword>
<name>A0ABV2R2W8_9HYPH</name>
<sequence length="103" mass="11385">MALAPSKGYLFADLRPSKLDGKRGAGIGKTLGRRFKPITGHSTFHAFRKNVAQTFERHRIPDTEAAQILGHKKVGMTYGVYSPNGLRIDQKRDLIALLALPEV</sequence>
<evidence type="ECO:0000259" key="2">
    <source>
        <dbReference type="Pfam" id="PF00589"/>
    </source>
</evidence>
<protein>
    <submittedName>
        <fullName evidence="3">Integrase</fullName>
    </submittedName>
</protein>
<evidence type="ECO:0000313" key="4">
    <source>
        <dbReference type="Proteomes" id="UP001549321"/>
    </source>
</evidence>
<dbReference type="Pfam" id="PF00589">
    <property type="entry name" value="Phage_integrase"/>
    <property type="match status" value="1"/>
</dbReference>
<dbReference type="RefSeq" id="WP_354553116.1">
    <property type="nucleotide sequence ID" value="NZ_JBEPSM010000003.1"/>
</dbReference>
<dbReference type="SUPFAM" id="SSF56349">
    <property type="entry name" value="DNA breaking-rejoining enzymes"/>
    <property type="match status" value="1"/>
</dbReference>
<dbReference type="Proteomes" id="UP001549321">
    <property type="component" value="Unassembled WGS sequence"/>
</dbReference>
<dbReference type="Gene3D" id="1.10.443.10">
    <property type="entry name" value="Intergrase catalytic core"/>
    <property type="match status" value="1"/>
</dbReference>
<dbReference type="InterPro" id="IPR011010">
    <property type="entry name" value="DNA_brk_join_enz"/>
</dbReference>
<reference evidence="3 4" key="1">
    <citation type="submission" date="2024-06" db="EMBL/GenBank/DDBJ databases">
        <title>Sorghum-associated microbial communities from plants grown in Nebraska, USA.</title>
        <authorList>
            <person name="Schachtman D."/>
        </authorList>
    </citation>
    <scope>NUCLEOTIDE SEQUENCE [LARGE SCALE GENOMIC DNA]</scope>
    <source>
        <strain evidence="3 4">3207</strain>
    </source>
</reference>
<feature type="domain" description="Tyr recombinase" evidence="2">
    <location>
        <begin position="5"/>
        <end position="81"/>
    </location>
</feature>
<comment type="caution">
    <text evidence="3">The sequence shown here is derived from an EMBL/GenBank/DDBJ whole genome shotgun (WGS) entry which is preliminary data.</text>
</comment>
<dbReference type="InterPro" id="IPR002104">
    <property type="entry name" value="Integrase_catalytic"/>
</dbReference>
<proteinExistence type="predicted"/>
<accession>A0ABV2R2W8</accession>
<dbReference type="InterPro" id="IPR013762">
    <property type="entry name" value="Integrase-like_cat_sf"/>
</dbReference>
<gene>
    <name evidence="3" type="ORF">ABIE08_003564</name>
</gene>
<evidence type="ECO:0000313" key="3">
    <source>
        <dbReference type="EMBL" id="MET4635613.1"/>
    </source>
</evidence>
<dbReference type="EMBL" id="JBEPSM010000003">
    <property type="protein sequence ID" value="MET4635613.1"/>
    <property type="molecule type" value="Genomic_DNA"/>
</dbReference>
<keyword evidence="4" id="KW-1185">Reference proteome</keyword>